<dbReference type="InterPro" id="IPR036318">
    <property type="entry name" value="FAD-bd_PCMH-like_sf"/>
</dbReference>
<gene>
    <name evidence="14" type="primary">corC</name>
    <name evidence="14" type="ORF">OCH7691_01220</name>
</gene>
<keyword evidence="6 10" id="KW-1133">Transmembrane helix</keyword>
<dbReference type="InParanoid" id="A0A1Y5S989"/>
<dbReference type="InterPro" id="IPR046342">
    <property type="entry name" value="CBS_dom_sf"/>
</dbReference>
<dbReference type="SMART" id="SM01091">
    <property type="entry name" value="CorC_HlyC"/>
    <property type="match status" value="1"/>
</dbReference>
<feature type="domain" description="CBS" evidence="12">
    <location>
        <begin position="203"/>
        <end position="263"/>
    </location>
</feature>
<dbReference type="GO" id="GO:0050660">
    <property type="term" value="F:flavin adenine dinucleotide binding"/>
    <property type="evidence" value="ECO:0007669"/>
    <property type="project" value="InterPro"/>
</dbReference>
<keyword evidence="15" id="KW-1185">Reference proteome</keyword>
<evidence type="ECO:0000256" key="7">
    <source>
        <dbReference type="ARBA" id="ARBA00023122"/>
    </source>
</evidence>
<evidence type="ECO:0000256" key="1">
    <source>
        <dbReference type="ARBA" id="ARBA00004651"/>
    </source>
</evidence>
<dbReference type="PANTHER" id="PTHR22777:SF32">
    <property type="entry name" value="UPF0053 INNER MEMBRANE PROTEIN YFJD"/>
    <property type="match status" value="1"/>
</dbReference>
<dbReference type="InterPro" id="IPR016169">
    <property type="entry name" value="FAD-bd_PCMH_sub2"/>
</dbReference>
<dbReference type="PROSITE" id="PS51846">
    <property type="entry name" value="CNNM"/>
    <property type="match status" value="1"/>
</dbReference>
<dbReference type="Proteomes" id="UP000193200">
    <property type="component" value="Unassembled WGS sequence"/>
</dbReference>
<keyword evidence="4 10" id="KW-0812">Transmembrane</keyword>
<dbReference type="SMART" id="SM00116">
    <property type="entry name" value="CBS"/>
    <property type="match status" value="2"/>
</dbReference>
<organism evidence="14 15">
    <name type="scientific">Oceanibacterium hippocampi</name>
    <dbReference type="NCBI Taxonomy" id="745714"/>
    <lineage>
        <taxon>Bacteria</taxon>
        <taxon>Pseudomonadati</taxon>
        <taxon>Pseudomonadota</taxon>
        <taxon>Alphaproteobacteria</taxon>
        <taxon>Sneathiellales</taxon>
        <taxon>Sneathiellaceae</taxon>
        <taxon>Oceanibacterium</taxon>
    </lineage>
</organism>
<evidence type="ECO:0000256" key="3">
    <source>
        <dbReference type="ARBA" id="ARBA00022475"/>
    </source>
</evidence>
<dbReference type="Pfam" id="PF00571">
    <property type="entry name" value="CBS"/>
    <property type="match status" value="2"/>
</dbReference>
<evidence type="ECO:0000256" key="8">
    <source>
        <dbReference type="ARBA" id="ARBA00023136"/>
    </source>
</evidence>
<dbReference type="Pfam" id="PF03471">
    <property type="entry name" value="CorC_HlyC"/>
    <property type="match status" value="1"/>
</dbReference>
<protein>
    <submittedName>
        <fullName evidence="14">Magnesium and cobalt efflux protein CorC</fullName>
    </submittedName>
</protein>
<dbReference type="Pfam" id="PF01595">
    <property type="entry name" value="CNNM"/>
    <property type="match status" value="1"/>
</dbReference>
<dbReference type="AlphaFoldDB" id="A0A1Y5S989"/>
<keyword evidence="3" id="KW-1003">Cell membrane</keyword>
<evidence type="ECO:0000256" key="9">
    <source>
        <dbReference type="PROSITE-ProRule" id="PRU00703"/>
    </source>
</evidence>
<dbReference type="InterPro" id="IPR000644">
    <property type="entry name" value="CBS_dom"/>
</dbReference>
<feature type="domain" description="CBS" evidence="12">
    <location>
        <begin position="271"/>
        <end position="328"/>
    </location>
</feature>
<dbReference type="GO" id="GO:0005886">
    <property type="term" value="C:plasma membrane"/>
    <property type="evidence" value="ECO:0007669"/>
    <property type="project" value="UniProtKB-SubCell"/>
</dbReference>
<feature type="transmembrane region" description="Helical" evidence="11">
    <location>
        <begin position="79"/>
        <end position="104"/>
    </location>
</feature>
<dbReference type="PROSITE" id="PS51371">
    <property type="entry name" value="CBS"/>
    <property type="match status" value="2"/>
</dbReference>
<accession>A0A1Y5S989</accession>
<dbReference type="FunFam" id="3.10.580.10:FF:000002">
    <property type="entry name" value="Magnesium/cobalt efflux protein CorC"/>
    <property type="match status" value="1"/>
</dbReference>
<dbReference type="InterPro" id="IPR044751">
    <property type="entry name" value="Ion_transp-like_CBS"/>
</dbReference>
<dbReference type="FunCoup" id="A0A1Y5S989">
    <property type="interactions" value="205"/>
</dbReference>
<dbReference type="Gene3D" id="3.30.465.10">
    <property type="match status" value="1"/>
</dbReference>
<evidence type="ECO:0000313" key="15">
    <source>
        <dbReference type="Proteomes" id="UP000193200"/>
    </source>
</evidence>
<reference evidence="14 15" key="1">
    <citation type="submission" date="2017-03" db="EMBL/GenBank/DDBJ databases">
        <authorList>
            <person name="Afonso C.L."/>
            <person name="Miller P.J."/>
            <person name="Scott M.A."/>
            <person name="Spackman E."/>
            <person name="Goraichik I."/>
            <person name="Dimitrov K.M."/>
            <person name="Suarez D.L."/>
            <person name="Swayne D.E."/>
        </authorList>
    </citation>
    <scope>NUCLEOTIDE SEQUENCE [LARGE SCALE GENOMIC DNA]</scope>
    <source>
        <strain evidence="14 15">CECT 7691</strain>
    </source>
</reference>
<evidence type="ECO:0000256" key="4">
    <source>
        <dbReference type="ARBA" id="ARBA00022692"/>
    </source>
</evidence>
<keyword evidence="5" id="KW-0677">Repeat</keyword>
<dbReference type="SUPFAM" id="SSF56176">
    <property type="entry name" value="FAD-binding/transporter-associated domain-like"/>
    <property type="match status" value="1"/>
</dbReference>
<dbReference type="InterPro" id="IPR002550">
    <property type="entry name" value="CNNM"/>
</dbReference>
<evidence type="ECO:0000256" key="11">
    <source>
        <dbReference type="SAM" id="Phobius"/>
    </source>
</evidence>
<dbReference type="PANTHER" id="PTHR22777">
    <property type="entry name" value="HEMOLYSIN-RELATED"/>
    <property type="match status" value="1"/>
</dbReference>
<comment type="subcellular location">
    <subcellularLocation>
        <location evidence="1">Cell membrane</location>
        <topology evidence="1">Multi-pass membrane protein</topology>
    </subcellularLocation>
</comment>
<dbReference type="CDD" id="cd04590">
    <property type="entry name" value="CBS_pair_CorC_HlyC_assoc"/>
    <property type="match status" value="1"/>
</dbReference>
<proteinExistence type="inferred from homology"/>
<comment type="similarity">
    <text evidence="2">Belongs to the UPF0053 family. Hemolysin C subfamily.</text>
</comment>
<name>A0A1Y5S989_9PROT</name>
<dbReference type="InterPro" id="IPR005170">
    <property type="entry name" value="Transptr-assoc_dom"/>
</dbReference>
<evidence type="ECO:0000259" key="13">
    <source>
        <dbReference type="PROSITE" id="PS51846"/>
    </source>
</evidence>
<evidence type="ECO:0000256" key="5">
    <source>
        <dbReference type="ARBA" id="ARBA00022737"/>
    </source>
</evidence>
<dbReference type="EMBL" id="FWFR01000001">
    <property type="protein sequence ID" value="SLN32645.1"/>
    <property type="molecule type" value="Genomic_DNA"/>
</dbReference>
<evidence type="ECO:0000256" key="10">
    <source>
        <dbReference type="PROSITE-ProRule" id="PRU01193"/>
    </source>
</evidence>
<keyword evidence="7 9" id="KW-0129">CBS domain</keyword>
<evidence type="ECO:0000256" key="6">
    <source>
        <dbReference type="ARBA" id="ARBA00022989"/>
    </source>
</evidence>
<dbReference type="Gene3D" id="3.10.580.10">
    <property type="entry name" value="CBS-domain"/>
    <property type="match status" value="1"/>
</dbReference>
<keyword evidence="8 10" id="KW-0472">Membrane</keyword>
<dbReference type="RefSeq" id="WP_217807826.1">
    <property type="nucleotide sequence ID" value="NZ_FWFR01000001.1"/>
</dbReference>
<sequence>MILSFLAIVILLLLSAFFSGSETALTAASRARLHMLEQQGDGRAQIVNQLRERKERLIGGILLGNNLVNILASAIATNLLVTLFGAAGVAYATVAMTLLVLVFAEVLPKTYALRHPIRTARTVAPVIRPVITVLSPLVHGVDVVVSGTLQMLGARAASVAQGGADELRGVIALQSHEGGVAKEERYMLNSILGLDEIDLSEIMVHRKHIMMVDASLPTREIVRQVLDSPFTRIPLWRDEPENIVGILHAKNLLRALSDPDVEIDSLDVVAIAAAPWFVPETTTLREQLNAFLERHSHFAFVVDEYGALMGLVTLEDILEEIVGEISDEHDIAATEYQRQPDGSYIVVGTTAIRDLNRALDWKLPDDEATTVAGLVIHEAQIIPVVGQIFSFYGFRFEILKRQRNQITSLRVTPAGTEAGPA</sequence>
<dbReference type="SUPFAM" id="SSF54631">
    <property type="entry name" value="CBS-domain pair"/>
    <property type="match status" value="1"/>
</dbReference>
<feature type="domain" description="CNNM transmembrane" evidence="13">
    <location>
        <begin position="1"/>
        <end position="184"/>
    </location>
</feature>
<evidence type="ECO:0000256" key="2">
    <source>
        <dbReference type="ARBA" id="ARBA00006446"/>
    </source>
</evidence>
<evidence type="ECO:0000313" key="14">
    <source>
        <dbReference type="EMBL" id="SLN32645.1"/>
    </source>
</evidence>
<evidence type="ECO:0000259" key="12">
    <source>
        <dbReference type="PROSITE" id="PS51371"/>
    </source>
</evidence>